<protein>
    <recommendedName>
        <fullName evidence="2">Putative zinc-finger domain-containing protein</fullName>
    </recommendedName>
</protein>
<comment type="caution">
    <text evidence="3">The sequence shown here is derived from an EMBL/GenBank/DDBJ whole genome shotgun (WGS) entry which is preliminary data.</text>
</comment>
<dbReference type="AlphaFoldDB" id="A0A7Y9NKB1"/>
<dbReference type="Pfam" id="PF13490">
    <property type="entry name" value="zf-HC2"/>
    <property type="match status" value="1"/>
</dbReference>
<evidence type="ECO:0000256" key="1">
    <source>
        <dbReference type="SAM" id="MobiDB-lite"/>
    </source>
</evidence>
<gene>
    <name evidence="3" type="ORF">HDF12_001248</name>
</gene>
<evidence type="ECO:0000313" key="3">
    <source>
        <dbReference type="EMBL" id="NYF50883.1"/>
    </source>
</evidence>
<accession>A0A7Y9NKB1</accession>
<name>A0A7Y9NKB1_9BACT</name>
<evidence type="ECO:0000313" key="4">
    <source>
        <dbReference type="Proteomes" id="UP000534186"/>
    </source>
</evidence>
<dbReference type="Proteomes" id="UP000534186">
    <property type="component" value="Unassembled WGS sequence"/>
</dbReference>
<dbReference type="InterPro" id="IPR041916">
    <property type="entry name" value="Anti_sigma_zinc_sf"/>
</dbReference>
<feature type="compositionally biased region" description="Polar residues" evidence="1">
    <location>
        <begin position="243"/>
        <end position="268"/>
    </location>
</feature>
<dbReference type="EMBL" id="JACCCV010000001">
    <property type="protein sequence ID" value="NYF50883.1"/>
    <property type="molecule type" value="Genomic_DNA"/>
</dbReference>
<feature type="domain" description="Putative zinc-finger" evidence="2">
    <location>
        <begin position="21"/>
        <end position="55"/>
    </location>
</feature>
<feature type="compositionally biased region" description="Polar residues" evidence="1">
    <location>
        <begin position="282"/>
        <end position="292"/>
    </location>
</feature>
<evidence type="ECO:0000259" key="2">
    <source>
        <dbReference type="Pfam" id="PF13490"/>
    </source>
</evidence>
<dbReference type="Gene3D" id="1.10.10.1320">
    <property type="entry name" value="Anti-sigma factor, zinc-finger domain"/>
    <property type="match status" value="1"/>
</dbReference>
<feature type="compositionally biased region" description="Basic and acidic residues" evidence="1">
    <location>
        <begin position="269"/>
        <end position="281"/>
    </location>
</feature>
<organism evidence="3 4">
    <name type="scientific">Tunturiibacter lichenicola</name>
    <dbReference type="NCBI Taxonomy" id="2051959"/>
    <lineage>
        <taxon>Bacteria</taxon>
        <taxon>Pseudomonadati</taxon>
        <taxon>Acidobacteriota</taxon>
        <taxon>Terriglobia</taxon>
        <taxon>Terriglobales</taxon>
        <taxon>Acidobacteriaceae</taxon>
        <taxon>Tunturiibacter</taxon>
    </lineage>
</organism>
<reference evidence="3 4" key="1">
    <citation type="submission" date="2020-07" db="EMBL/GenBank/DDBJ databases">
        <title>Genomic Encyclopedia of Type Strains, Phase IV (KMG-V): Genome sequencing to study the core and pangenomes of soil and plant-associated prokaryotes.</title>
        <authorList>
            <person name="Whitman W."/>
        </authorList>
    </citation>
    <scope>NUCLEOTIDE SEQUENCE [LARGE SCALE GENOMIC DNA]</scope>
    <source>
        <strain evidence="3 4">M8UP30</strain>
    </source>
</reference>
<sequence length="336" mass="35886">MADFNQFGSVKPGAPGDPQHCAQCEAMLVDALDGTLSAADRATFDTHMIGCPSCAGLLADAQRGAAWMEMLKSPRPEPPATLFESILAQTSGKTALGPAKEDQPPIVLGRTDYLRTPNTLLSHPTLLPSASGNLATNPFASAKVLPFRTRVTSGLRSFGQTMLQPRLAMTAAMAFFSIALTMNLTGVRLSQLRASDLKPSSILRSCYEAKAKVVRYSDNLRVVYELESRVRDLQRSSDDEGSAGTTSTPTNQNDSSQPNSKPAGTQPNDPKDQKPGQKNDQKQNSPKPNPGSSRRETPGGNIQLVASVSTRAPLPFQSQNFVVFTPSVIKSEGGLV</sequence>
<feature type="region of interest" description="Disordered" evidence="1">
    <location>
        <begin position="230"/>
        <end position="304"/>
    </location>
</feature>
<proteinExistence type="predicted"/>
<dbReference type="InterPro" id="IPR027383">
    <property type="entry name" value="Znf_put"/>
</dbReference>